<dbReference type="RefSeq" id="XP_067693589.1">
    <property type="nucleotide sequence ID" value="XM_067837590.1"/>
</dbReference>
<evidence type="ECO:0000313" key="2">
    <source>
        <dbReference type="Proteomes" id="UP000674179"/>
    </source>
</evidence>
<dbReference type="OrthoDB" id="6119954at2759"/>
<comment type="caution">
    <text evidence="1">The sequence shown here is derived from an EMBL/GenBank/DDBJ whole genome shotgun (WGS) entry which is preliminary data.</text>
</comment>
<evidence type="ECO:0000313" key="1">
    <source>
        <dbReference type="EMBL" id="KAG5480776.1"/>
    </source>
</evidence>
<dbReference type="Gene3D" id="3.40.630.10">
    <property type="entry name" value="Zn peptidases"/>
    <property type="match status" value="1"/>
</dbReference>
<dbReference type="KEGG" id="lenr:94173100"/>
<reference evidence="1 2" key="1">
    <citation type="submission" date="2021-02" db="EMBL/GenBank/DDBJ databases">
        <title>Leishmania (Mundinia) enrietti genome sequencing and assembly.</title>
        <authorList>
            <person name="Almutairi H."/>
            <person name="Gatherer D."/>
        </authorList>
    </citation>
    <scope>NUCLEOTIDE SEQUENCE [LARGE SCALE GENOMIC DNA]</scope>
    <source>
        <strain evidence="1">CUR178</strain>
    </source>
</reference>
<name>A0A836HML8_LEIEN</name>
<organism evidence="1 2">
    <name type="scientific">Leishmania enriettii</name>
    <dbReference type="NCBI Taxonomy" id="5663"/>
    <lineage>
        <taxon>Eukaryota</taxon>
        <taxon>Discoba</taxon>
        <taxon>Euglenozoa</taxon>
        <taxon>Kinetoplastea</taxon>
        <taxon>Metakinetoplastina</taxon>
        <taxon>Trypanosomatida</taxon>
        <taxon>Trypanosomatidae</taxon>
        <taxon>Leishmaniinae</taxon>
        <taxon>Leishmania</taxon>
    </lineage>
</organism>
<dbReference type="Gene3D" id="3.30.70.360">
    <property type="match status" value="1"/>
</dbReference>
<accession>A0A836HML8</accession>
<proteinExistence type="predicted"/>
<protein>
    <submittedName>
        <fullName evidence="1">Uncharacterized protein</fullName>
    </submittedName>
</protein>
<dbReference type="AlphaFoldDB" id="A0A836HML8"/>
<keyword evidence="2" id="KW-1185">Reference proteome</keyword>
<dbReference type="EMBL" id="JAFHKP010000020">
    <property type="protein sequence ID" value="KAG5480776.1"/>
    <property type="molecule type" value="Genomic_DNA"/>
</dbReference>
<dbReference type="Proteomes" id="UP000674179">
    <property type="component" value="Chromosome 20"/>
</dbReference>
<sequence length="123" mass="13293">MMEEIIAGITKAHGAQYKLSWLEPNIVTYNDPRAYGITVQACLDAAGTENYHALGGLYFGVEGFFAFQATSSGCCALLGASLCSNAKAAMTQNSLFRVKEDAFSHGIRFHVNAVHRMLIDSVV</sequence>
<dbReference type="GeneID" id="94173100"/>
<gene>
    <name evidence="1" type="ORF">CUR178_05911</name>
</gene>